<dbReference type="STRING" id="1715693.PH7735_03238"/>
<gene>
    <name evidence="1" type="ORF">PH7735_03238</name>
</gene>
<dbReference type="EMBL" id="CYTW01000004">
    <property type="protein sequence ID" value="CUK08383.1"/>
    <property type="molecule type" value="Genomic_DNA"/>
</dbReference>
<evidence type="ECO:0008006" key="3">
    <source>
        <dbReference type="Google" id="ProtNLM"/>
    </source>
</evidence>
<protein>
    <recommendedName>
        <fullName evidence="3">DUF3987 domain-containing protein</fullName>
    </recommendedName>
</protein>
<evidence type="ECO:0000313" key="2">
    <source>
        <dbReference type="Proteomes" id="UP000051870"/>
    </source>
</evidence>
<reference evidence="2" key="1">
    <citation type="submission" date="2015-09" db="EMBL/GenBank/DDBJ databases">
        <authorList>
            <person name="Rodrigo-Torres Lidia"/>
            <person name="Arahal R.David."/>
        </authorList>
    </citation>
    <scope>NUCLEOTIDE SEQUENCE [LARGE SCALE GENOMIC DNA]</scope>
    <source>
        <strain evidence="2">CECT 7735</strain>
    </source>
</reference>
<proteinExistence type="predicted"/>
<dbReference type="Pfam" id="PF13148">
    <property type="entry name" value="DUF3987"/>
    <property type="match status" value="1"/>
</dbReference>
<dbReference type="GeneID" id="83882224"/>
<dbReference type="InterPro" id="IPR025048">
    <property type="entry name" value="DUF3987"/>
</dbReference>
<organism evidence="1 2">
    <name type="scientific">Shimia thalassica</name>
    <dbReference type="NCBI Taxonomy" id="1715693"/>
    <lineage>
        <taxon>Bacteria</taxon>
        <taxon>Pseudomonadati</taxon>
        <taxon>Pseudomonadota</taxon>
        <taxon>Alphaproteobacteria</taxon>
        <taxon>Rhodobacterales</taxon>
        <taxon>Roseobacteraceae</taxon>
    </lineage>
</organism>
<accession>A0A0P1IUZ4</accession>
<evidence type="ECO:0000313" key="1">
    <source>
        <dbReference type="EMBL" id="CUK08383.1"/>
    </source>
</evidence>
<sequence length="506" mass="54022">MNAPEPIHFKAEGPQPLVREIPAGETYPIDALGPLKAATEAAQDTAQAPIALAAQSALSIASLAVQGFADVETLGGYAPLSLYCLTVANSGERKSATDKVLMQGLRNHEQEQDAEYRKAIQRWQNDAAIWEADHRQAMKPFTTGKGDRIAAQADLEELGASPAQPIAPNLTATEPTLEGLQKLFAVGQPSLGLFSDEGGQFLGGHSMNSDNRLKTVAGLSDLWGGAAINRTRSGDGTSTLYGRRLAAHLMVQPIAAVPFLSDPVASGQGLSARFLITQPPSAIGSRLYKTPSAESIETLQGFADRLKVILATSKPTADDDPQHLKPRQLPLSGSAWKLLVSYYNTIEVQQAPGGDLEHVTSFASKSAEQAARIAGVLTLWGNLDALEVSATDMGYGVALAQYYLGEAQRLANVAAISQETEQAERLRKWLLDSWPDIAAKNGRSSDFVLPGDVAQYAPMRGLRETKVAKKALGLLMQHGCIQPLEQGAEVDGVKRKAAYRIVRGQG</sequence>
<dbReference type="AlphaFoldDB" id="A0A0P1IUZ4"/>
<dbReference type="RefSeq" id="WP_058312412.1">
    <property type="nucleotide sequence ID" value="NZ_CYTW01000004.1"/>
</dbReference>
<name>A0A0P1IUZ4_9RHOB</name>
<keyword evidence="2" id="KW-1185">Reference proteome</keyword>
<dbReference type="Proteomes" id="UP000051870">
    <property type="component" value="Unassembled WGS sequence"/>
</dbReference>